<dbReference type="InterPro" id="IPR002716">
    <property type="entry name" value="PIN_dom"/>
</dbReference>
<keyword evidence="3 8" id="KW-0540">Nuclease</keyword>
<accession>A0A927FDJ5</accession>
<dbReference type="InterPro" id="IPR029060">
    <property type="entry name" value="PIN-like_dom_sf"/>
</dbReference>
<evidence type="ECO:0000256" key="6">
    <source>
        <dbReference type="ARBA" id="ARBA00022842"/>
    </source>
</evidence>
<feature type="binding site" evidence="8">
    <location>
        <position position="6"/>
    </location>
    <ligand>
        <name>Mg(2+)</name>
        <dbReference type="ChEBI" id="CHEBI:18420"/>
    </ligand>
</feature>
<proteinExistence type="inferred from homology"/>
<dbReference type="GO" id="GO:0004540">
    <property type="term" value="F:RNA nuclease activity"/>
    <property type="evidence" value="ECO:0007669"/>
    <property type="project" value="InterPro"/>
</dbReference>
<dbReference type="Pfam" id="PF01850">
    <property type="entry name" value="PIN"/>
    <property type="match status" value="1"/>
</dbReference>
<keyword evidence="2 8" id="KW-1277">Toxin-antitoxin system</keyword>
<evidence type="ECO:0000313" key="10">
    <source>
        <dbReference type="EMBL" id="MBD5781443.1"/>
    </source>
</evidence>
<dbReference type="CDD" id="cd18735">
    <property type="entry name" value="PIN_HiVapC1-like"/>
    <property type="match status" value="1"/>
</dbReference>
<evidence type="ECO:0000256" key="8">
    <source>
        <dbReference type="HAMAP-Rule" id="MF_00265"/>
    </source>
</evidence>
<keyword evidence="11" id="KW-1185">Reference proteome</keyword>
<dbReference type="InterPro" id="IPR022907">
    <property type="entry name" value="VapC_family"/>
</dbReference>
<evidence type="ECO:0000256" key="2">
    <source>
        <dbReference type="ARBA" id="ARBA00022649"/>
    </source>
</evidence>
<comment type="function">
    <text evidence="8">Toxic component of a toxin-antitoxin (TA) system. An RNase.</text>
</comment>
<dbReference type="GO" id="GO:0090729">
    <property type="term" value="F:toxin activity"/>
    <property type="evidence" value="ECO:0007669"/>
    <property type="project" value="UniProtKB-KW"/>
</dbReference>
<dbReference type="PANTHER" id="PTHR33653">
    <property type="entry name" value="RIBONUCLEASE VAPC2"/>
    <property type="match status" value="1"/>
</dbReference>
<dbReference type="Proteomes" id="UP000622317">
    <property type="component" value="Unassembled WGS sequence"/>
</dbReference>
<comment type="caution">
    <text evidence="10">The sequence shown here is derived from an EMBL/GenBank/DDBJ whole genome shotgun (WGS) entry which is preliminary data.</text>
</comment>
<dbReference type="PANTHER" id="PTHR33653:SF1">
    <property type="entry name" value="RIBONUCLEASE VAPC2"/>
    <property type="match status" value="1"/>
</dbReference>
<keyword evidence="8" id="KW-0800">Toxin</keyword>
<organism evidence="10 11">
    <name type="scientific">Pelagicoccus enzymogenes</name>
    <dbReference type="NCBI Taxonomy" id="2773457"/>
    <lineage>
        <taxon>Bacteria</taxon>
        <taxon>Pseudomonadati</taxon>
        <taxon>Verrucomicrobiota</taxon>
        <taxon>Opitutia</taxon>
        <taxon>Puniceicoccales</taxon>
        <taxon>Pelagicoccaceae</taxon>
        <taxon>Pelagicoccus</taxon>
    </lineage>
</organism>
<dbReference type="HAMAP" id="MF_00265">
    <property type="entry name" value="VapC_Nob1"/>
    <property type="match status" value="1"/>
</dbReference>
<comment type="cofactor">
    <cofactor evidence="1 8">
        <name>Mg(2+)</name>
        <dbReference type="ChEBI" id="CHEBI:18420"/>
    </cofactor>
</comment>
<evidence type="ECO:0000256" key="4">
    <source>
        <dbReference type="ARBA" id="ARBA00022723"/>
    </source>
</evidence>
<evidence type="ECO:0000256" key="7">
    <source>
        <dbReference type="ARBA" id="ARBA00038093"/>
    </source>
</evidence>
<keyword evidence="5 8" id="KW-0378">Hydrolase</keyword>
<feature type="binding site" evidence="8">
    <location>
        <position position="98"/>
    </location>
    <ligand>
        <name>Mg(2+)</name>
        <dbReference type="ChEBI" id="CHEBI:18420"/>
    </ligand>
</feature>
<dbReference type="Gene3D" id="3.40.50.1010">
    <property type="entry name" value="5'-nuclease"/>
    <property type="match status" value="1"/>
</dbReference>
<dbReference type="GO" id="GO:0000287">
    <property type="term" value="F:magnesium ion binding"/>
    <property type="evidence" value="ECO:0007669"/>
    <property type="project" value="UniProtKB-UniRule"/>
</dbReference>
<dbReference type="EC" id="3.1.-.-" evidence="8"/>
<evidence type="ECO:0000256" key="5">
    <source>
        <dbReference type="ARBA" id="ARBA00022801"/>
    </source>
</evidence>
<evidence type="ECO:0000259" key="9">
    <source>
        <dbReference type="Pfam" id="PF01850"/>
    </source>
</evidence>
<evidence type="ECO:0000256" key="1">
    <source>
        <dbReference type="ARBA" id="ARBA00001946"/>
    </source>
</evidence>
<dbReference type="SUPFAM" id="SSF88723">
    <property type="entry name" value="PIN domain-like"/>
    <property type="match status" value="1"/>
</dbReference>
<dbReference type="GO" id="GO:0016787">
    <property type="term" value="F:hydrolase activity"/>
    <property type="evidence" value="ECO:0007669"/>
    <property type="project" value="UniProtKB-KW"/>
</dbReference>
<gene>
    <name evidence="8" type="primary">vapC</name>
    <name evidence="10" type="ORF">IEN85_18220</name>
</gene>
<comment type="similarity">
    <text evidence="7 8">Belongs to the PINc/VapC protein family.</text>
</comment>
<protein>
    <recommendedName>
        <fullName evidence="8">Ribonuclease VapC</fullName>
        <shortName evidence="8">RNase VapC</shortName>
        <ecNumber evidence="8">3.1.-.-</ecNumber>
    </recommendedName>
    <alternativeName>
        <fullName evidence="8">Toxin VapC</fullName>
    </alternativeName>
</protein>
<dbReference type="EMBL" id="JACYFG010000042">
    <property type="protein sequence ID" value="MBD5781443.1"/>
    <property type="molecule type" value="Genomic_DNA"/>
</dbReference>
<name>A0A927FDJ5_9BACT</name>
<dbReference type="AlphaFoldDB" id="A0A927FDJ5"/>
<evidence type="ECO:0000313" key="11">
    <source>
        <dbReference type="Proteomes" id="UP000622317"/>
    </source>
</evidence>
<sequence>MKYLLDTNICIYTIRHRPEEVFRRVEACRIGDIGISSMTYSELCYGVSKSQVVRRNRAALERFVAPLEILEFGVEAALAYGEVRAALEKKGSPIGPMDLLIGAHALAAGCVLVTNNTREFERIPELKVEDWVAAG</sequence>
<keyword evidence="6 8" id="KW-0460">Magnesium</keyword>
<dbReference type="InterPro" id="IPR050556">
    <property type="entry name" value="Type_II_TA_system_RNase"/>
</dbReference>
<evidence type="ECO:0000256" key="3">
    <source>
        <dbReference type="ARBA" id="ARBA00022722"/>
    </source>
</evidence>
<dbReference type="RefSeq" id="WP_191618545.1">
    <property type="nucleotide sequence ID" value="NZ_JACYFG010000042.1"/>
</dbReference>
<reference evidence="10" key="1">
    <citation type="submission" date="2020-09" db="EMBL/GenBank/DDBJ databases">
        <title>Pelagicoccus enzymogenes sp. nov. with an EPS production, isolated from marine sediment.</title>
        <authorList>
            <person name="Feng X."/>
        </authorList>
    </citation>
    <scope>NUCLEOTIDE SEQUENCE</scope>
    <source>
        <strain evidence="10">NFK12</strain>
    </source>
</reference>
<keyword evidence="4 8" id="KW-0479">Metal-binding</keyword>
<feature type="domain" description="PIN" evidence="9">
    <location>
        <begin position="3"/>
        <end position="125"/>
    </location>
</feature>